<evidence type="ECO:0000313" key="2">
    <source>
        <dbReference type="EMBL" id="ELR5215991.1"/>
    </source>
</evidence>
<sequence length="165" mass="18251">MKKCARARKCNLVPYSVKNAIKGARGSKTEPANNGGCCKGQTGHHLIYSNMIKDACPNYDEAIAPTVCVEGTSWHGGSHGRIHTAMDDELSRLVKNNKLDNNTLSMDQAIEAAVRSHKKTFPYANCSSHCIREQLKGYYLPMCKNARLPAKDSRGNEIKDNQVDR</sequence>
<dbReference type="EMBL" id="ABEXCJ040000001">
    <property type="protein sequence ID" value="ELR5215991.1"/>
    <property type="molecule type" value="Genomic_DNA"/>
</dbReference>
<dbReference type="Pfam" id="PF15635">
    <property type="entry name" value="Tox-GHH2"/>
    <property type="match status" value="1"/>
</dbReference>
<proteinExistence type="predicted"/>
<dbReference type="EMBL" id="ABEXCJ050000001">
    <property type="protein sequence ID" value="EMR4588178.1"/>
    <property type="molecule type" value="Genomic_DNA"/>
</dbReference>
<protein>
    <recommendedName>
        <fullName evidence="1">Tox-GHH2 domain-containing protein</fullName>
    </recommendedName>
</protein>
<evidence type="ECO:0000259" key="1">
    <source>
        <dbReference type="Pfam" id="PF15635"/>
    </source>
</evidence>
<comment type="caution">
    <text evidence="2">The sequence shown here is derived from an EMBL/GenBank/DDBJ whole genome shotgun (WGS) entry which is preliminary data.</text>
</comment>
<evidence type="ECO:0000313" key="3">
    <source>
        <dbReference type="EMBL" id="EMR4588178.1"/>
    </source>
</evidence>
<dbReference type="AlphaFoldDB" id="A0AAD2VQ71"/>
<gene>
    <name evidence="3" type="ORF">M0K77_000431</name>
    <name evidence="2" type="ORF">M0K77_RS02155</name>
</gene>
<name>A0AAD2VQ71_PRORE</name>
<dbReference type="InterPro" id="IPR028917">
    <property type="entry name" value="Tox-GHH2_domain"/>
</dbReference>
<organism evidence="2">
    <name type="scientific">Providencia rettgeri</name>
    <dbReference type="NCBI Taxonomy" id="587"/>
    <lineage>
        <taxon>Bacteria</taxon>
        <taxon>Pseudomonadati</taxon>
        <taxon>Pseudomonadota</taxon>
        <taxon>Gammaproteobacteria</taxon>
        <taxon>Enterobacterales</taxon>
        <taxon>Morganellaceae</taxon>
        <taxon>Providencia</taxon>
    </lineage>
</organism>
<accession>A0AAD2VQ71</accession>
<reference evidence="2" key="1">
    <citation type="submission" date="2023-10" db="EMBL/GenBank/DDBJ databases">
        <authorList>
            <consortium name="Clinical and Environmental Microbiology Branch: Whole genome sequencing antimicrobial resistance pathogens in the healthcare setting"/>
        </authorList>
    </citation>
    <scope>NUCLEOTIDE SEQUENCE</scope>
    <source>
        <strain evidence="2">2020QW-00022</strain>
    </source>
</reference>
<feature type="domain" description="Tox-GHH2" evidence="1">
    <location>
        <begin position="53"/>
        <end position="138"/>
    </location>
</feature>